<dbReference type="PANTHER" id="PTHR46481">
    <property type="entry name" value="ZINC FINGER BED DOMAIN-CONTAINING PROTEIN 4"/>
    <property type="match status" value="1"/>
</dbReference>
<reference evidence="1" key="1">
    <citation type="submission" date="2020-06" db="EMBL/GenBank/DDBJ databases">
        <authorList>
            <person name="Li T."/>
            <person name="Hu X."/>
            <person name="Zhang T."/>
            <person name="Song X."/>
            <person name="Zhang H."/>
            <person name="Dai N."/>
            <person name="Sheng W."/>
            <person name="Hou X."/>
            <person name="Wei L."/>
        </authorList>
    </citation>
    <scope>NUCLEOTIDE SEQUENCE</scope>
    <source>
        <strain evidence="1">K16</strain>
        <tissue evidence="1">Leaf</tissue>
    </source>
</reference>
<organism evidence="1 2">
    <name type="scientific">Sesamum angolense</name>
    <dbReference type="NCBI Taxonomy" id="2727404"/>
    <lineage>
        <taxon>Eukaryota</taxon>
        <taxon>Viridiplantae</taxon>
        <taxon>Streptophyta</taxon>
        <taxon>Embryophyta</taxon>
        <taxon>Tracheophyta</taxon>
        <taxon>Spermatophyta</taxon>
        <taxon>Magnoliopsida</taxon>
        <taxon>eudicotyledons</taxon>
        <taxon>Gunneridae</taxon>
        <taxon>Pentapetalae</taxon>
        <taxon>asterids</taxon>
        <taxon>lamiids</taxon>
        <taxon>Lamiales</taxon>
        <taxon>Pedaliaceae</taxon>
        <taxon>Sesamum</taxon>
    </lineage>
</organism>
<evidence type="ECO:0000313" key="1">
    <source>
        <dbReference type="EMBL" id="KAK4411826.1"/>
    </source>
</evidence>
<reference evidence="1" key="2">
    <citation type="journal article" date="2024" name="Plant">
        <title>Genomic evolution and insights into agronomic trait innovations of Sesamum species.</title>
        <authorList>
            <person name="Miao H."/>
            <person name="Wang L."/>
            <person name="Qu L."/>
            <person name="Liu H."/>
            <person name="Sun Y."/>
            <person name="Le M."/>
            <person name="Wang Q."/>
            <person name="Wei S."/>
            <person name="Zheng Y."/>
            <person name="Lin W."/>
            <person name="Duan Y."/>
            <person name="Cao H."/>
            <person name="Xiong S."/>
            <person name="Wang X."/>
            <person name="Wei L."/>
            <person name="Li C."/>
            <person name="Ma Q."/>
            <person name="Ju M."/>
            <person name="Zhao R."/>
            <person name="Li G."/>
            <person name="Mu C."/>
            <person name="Tian Q."/>
            <person name="Mei H."/>
            <person name="Zhang T."/>
            <person name="Gao T."/>
            <person name="Zhang H."/>
        </authorList>
    </citation>
    <scope>NUCLEOTIDE SEQUENCE</scope>
    <source>
        <strain evidence="1">K16</strain>
    </source>
</reference>
<dbReference type="SUPFAM" id="SSF53098">
    <property type="entry name" value="Ribonuclease H-like"/>
    <property type="match status" value="1"/>
</dbReference>
<dbReference type="InterPro" id="IPR012337">
    <property type="entry name" value="RNaseH-like_sf"/>
</dbReference>
<dbReference type="InterPro" id="IPR052035">
    <property type="entry name" value="ZnF_BED_domain_contain"/>
</dbReference>
<name>A0AAE1XI00_9LAMI</name>
<dbReference type="AlphaFoldDB" id="A0AAE1XI00"/>
<dbReference type="PANTHER" id="PTHR46481:SF11">
    <property type="entry name" value="ZINC FINGER BED DOMAIN-CONTAINING PROTEIN RICESLEEPER 2-LIKE"/>
    <property type="match status" value="1"/>
</dbReference>
<accession>A0AAE1XI00</accession>
<protein>
    <submittedName>
        <fullName evidence="1">AC transposase</fullName>
    </submittedName>
</protein>
<sequence length="152" mass="17634">MISRNILKGDILKIYKDERTKYCNLLEKLKCHIAVTTDMWTSSNNNKDFIAVTVHFIDDNWLLQNCISRFSHVLAPHTVEVLADTLVEIFMDWNIDRKLSTSRLLIATNDAMINHLLDKLPTNKMPLDEKAPSHYCRGIDVFSSLVVERSEW</sequence>
<evidence type="ECO:0000313" key="2">
    <source>
        <dbReference type="Proteomes" id="UP001289374"/>
    </source>
</evidence>
<dbReference type="EMBL" id="JACGWL010000001">
    <property type="protein sequence ID" value="KAK4411826.1"/>
    <property type="molecule type" value="Genomic_DNA"/>
</dbReference>
<comment type="caution">
    <text evidence="1">The sequence shown here is derived from an EMBL/GenBank/DDBJ whole genome shotgun (WGS) entry which is preliminary data.</text>
</comment>
<keyword evidence="2" id="KW-1185">Reference proteome</keyword>
<dbReference type="Proteomes" id="UP001289374">
    <property type="component" value="Unassembled WGS sequence"/>
</dbReference>
<proteinExistence type="predicted"/>
<gene>
    <name evidence="1" type="ORF">Sango_0255600</name>
</gene>